<keyword evidence="3" id="KW-1185">Reference proteome</keyword>
<name>A0A4Y2VYX3_ARAVE</name>
<feature type="region of interest" description="Disordered" evidence="1">
    <location>
        <begin position="88"/>
        <end position="129"/>
    </location>
</feature>
<dbReference type="Proteomes" id="UP000499080">
    <property type="component" value="Unassembled WGS sequence"/>
</dbReference>
<comment type="caution">
    <text evidence="2">The sequence shown here is derived from an EMBL/GenBank/DDBJ whole genome shotgun (WGS) entry which is preliminary data.</text>
</comment>
<dbReference type="EMBL" id="BGPR01053306">
    <property type="protein sequence ID" value="GBO30115.1"/>
    <property type="molecule type" value="Genomic_DNA"/>
</dbReference>
<protein>
    <submittedName>
        <fullName evidence="2">Uncharacterized protein</fullName>
    </submittedName>
</protein>
<accession>A0A4Y2VYX3</accession>
<dbReference type="AlphaFoldDB" id="A0A4Y2VYX3"/>
<evidence type="ECO:0000313" key="2">
    <source>
        <dbReference type="EMBL" id="GBO30115.1"/>
    </source>
</evidence>
<evidence type="ECO:0000256" key="1">
    <source>
        <dbReference type="SAM" id="MobiDB-lite"/>
    </source>
</evidence>
<proteinExistence type="predicted"/>
<evidence type="ECO:0000313" key="3">
    <source>
        <dbReference type="Proteomes" id="UP000499080"/>
    </source>
</evidence>
<feature type="compositionally biased region" description="Polar residues" evidence="1">
    <location>
        <begin position="106"/>
        <end position="122"/>
    </location>
</feature>
<gene>
    <name evidence="2" type="ORF">AVEN_73351_1</name>
</gene>
<sequence>MYGVHEFRINIFCSRFVKIDLLVSLRSGSKAKFDYGTLKIIVRYTGLEFHVALWSSIGFWSEMFLVRTPIPPKSLRCMLAPLNPGGIRSKRHELESPKLGGHLPHQTLTSPQKKPTASNRPSSLLRGNF</sequence>
<organism evidence="2 3">
    <name type="scientific">Araneus ventricosus</name>
    <name type="common">Orbweaver spider</name>
    <name type="synonym">Epeira ventricosa</name>
    <dbReference type="NCBI Taxonomy" id="182803"/>
    <lineage>
        <taxon>Eukaryota</taxon>
        <taxon>Metazoa</taxon>
        <taxon>Ecdysozoa</taxon>
        <taxon>Arthropoda</taxon>
        <taxon>Chelicerata</taxon>
        <taxon>Arachnida</taxon>
        <taxon>Araneae</taxon>
        <taxon>Araneomorphae</taxon>
        <taxon>Entelegynae</taxon>
        <taxon>Araneoidea</taxon>
        <taxon>Araneidae</taxon>
        <taxon>Araneus</taxon>
    </lineage>
</organism>
<reference evidence="2 3" key="1">
    <citation type="journal article" date="2019" name="Sci. Rep.">
        <title>Orb-weaving spider Araneus ventricosus genome elucidates the spidroin gene catalogue.</title>
        <authorList>
            <person name="Kono N."/>
            <person name="Nakamura H."/>
            <person name="Ohtoshi R."/>
            <person name="Moran D.A.P."/>
            <person name="Shinohara A."/>
            <person name="Yoshida Y."/>
            <person name="Fujiwara M."/>
            <person name="Mori M."/>
            <person name="Tomita M."/>
            <person name="Arakawa K."/>
        </authorList>
    </citation>
    <scope>NUCLEOTIDE SEQUENCE [LARGE SCALE GENOMIC DNA]</scope>
</reference>